<feature type="region of interest" description="Disordered" evidence="1">
    <location>
        <begin position="428"/>
        <end position="464"/>
    </location>
</feature>
<proteinExistence type="predicted"/>
<name>A0A0D2JB12_9CHLO</name>
<dbReference type="OrthoDB" id="559900at2759"/>
<keyword evidence="5" id="KW-1185">Reference proteome</keyword>
<feature type="transmembrane region" description="Helical" evidence="2">
    <location>
        <begin position="393"/>
        <end position="417"/>
    </location>
</feature>
<dbReference type="Proteomes" id="UP000054498">
    <property type="component" value="Unassembled WGS sequence"/>
</dbReference>
<reference evidence="4 5" key="1">
    <citation type="journal article" date="2013" name="BMC Genomics">
        <title>Reconstruction of the lipid metabolism for the microalga Monoraphidium neglectum from its genome sequence reveals characteristics suitable for biofuel production.</title>
        <authorList>
            <person name="Bogen C."/>
            <person name="Al-Dilaimi A."/>
            <person name="Albersmeier A."/>
            <person name="Wichmann J."/>
            <person name="Grundmann M."/>
            <person name="Rupp O."/>
            <person name="Lauersen K.J."/>
            <person name="Blifernez-Klassen O."/>
            <person name="Kalinowski J."/>
            <person name="Goesmann A."/>
            <person name="Mussgnug J.H."/>
            <person name="Kruse O."/>
        </authorList>
    </citation>
    <scope>NUCLEOTIDE SEQUENCE [LARGE SCALE GENOMIC DNA]</scope>
    <source>
        <strain evidence="4 5">SAG 48.87</strain>
    </source>
</reference>
<feature type="compositionally biased region" description="Polar residues" evidence="1">
    <location>
        <begin position="610"/>
        <end position="621"/>
    </location>
</feature>
<evidence type="ECO:0000256" key="1">
    <source>
        <dbReference type="SAM" id="MobiDB-lite"/>
    </source>
</evidence>
<feature type="compositionally biased region" description="Low complexity" evidence="1">
    <location>
        <begin position="429"/>
        <end position="443"/>
    </location>
</feature>
<dbReference type="KEGG" id="mng:MNEG_11026"/>
<dbReference type="RefSeq" id="XP_013895957.1">
    <property type="nucleotide sequence ID" value="XM_014040503.1"/>
</dbReference>
<dbReference type="EMBL" id="KK102780">
    <property type="protein sequence ID" value="KIY96937.1"/>
    <property type="molecule type" value="Genomic_DNA"/>
</dbReference>
<evidence type="ECO:0000313" key="4">
    <source>
        <dbReference type="EMBL" id="KIY96937.1"/>
    </source>
</evidence>
<dbReference type="PANTHER" id="PTHR14312:SF1">
    <property type="entry name" value="BASIC-LEUCINE ZIPPER TRANSCRIPTION FACTOR A"/>
    <property type="match status" value="1"/>
</dbReference>
<protein>
    <submittedName>
        <fullName evidence="4">Uncharacterized protein</fullName>
    </submittedName>
</protein>
<feature type="signal peptide" evidence="3">
    <location>
        <begin position="1"/>
        <end position="20"/>
    </location>
</feature>
<dbReference type="PANTHER" id="PTHR14312">
    <property type="entry name" value="CREB/ATF BZIP TRANSCRIPTION FACTOR"/>
    <property type="match status" value="1"/>
</dbReference>
<gene>
    <name evidence="4" type="ORF">MNEG_11026</name>
</gene>
<keyword evidence="2" id="KW-0812">Transmembrane</keyword>
<dbReference type="AlphaFoldDB" id="A0A0D2JB12"/>
<keyword evidence="2" id="KW-0472">Membrane</keyword>
<sequence length="621" mass="61890">MKAGRVVLCLCLIALGYVSANDFQQCAAPTAGFYLDFESAQASPDPAFASSIAAADAAVASTSPTSSPAAASASNATAASPSAAPAGAATSGPAPAPYAGLRQLGPRKADAPEVQTCACVDVGLNDPACFKGITKYCEMTDPKANMTVCEAMSGFFNMQNLTAAKVTTEFFVRTCRLAVPANPAPCACLEGPNTEGCKAATLQACSHASTICPALAFGSEANPTAQDAYGKYMDANCGGSMSAADVAMNFTDITLADFESKYAKGTIAALGAITGLKAGAITAASPVEIKTGSQRGSLSVGGERKLLQSNIKVITKVLTSYQVRSSPKDAPLVLQRLQDAGEDNAAGLYKALAAAGVPLRPSFRVAHGAVVNGVKVRVGSYTASTEGGLDAGAVAGIAVGCAALAALLAVGVTLVILKRRQVARGKRLGQQQQQQQQQHQQDQQGGGGASSIKDASVESGKAGGTPTKVVGVSAAAGPTAVGESARAAAAEAEASAKKAAADTAAASAKLAAIQAKAAAKQAAADAEAAAAKKAAADAEAAAVAALAKRAAAEAEAAAAQAAVHAAARVAAQARAVAEASEARSADEYEEDCPVPAPAPAEVKPKRKQMFSLTASGWRTNA</sequence>
<evidence type="ECO:0000256" key="2">
    <source>
        <dbReference type="SAM" id="Phobius"/>
    </source>
</evidence>
<dbReference type="GeneID" id="25728247"/>
<dbReference type="GO" id="GO:0005634">
    <property type="term" value="C:nucleus"/>
    <property type="evidence" value="ECO:0007669"/>
    <property type="project" value="TreeGrafter"/>
</dbReference>
<keyword evidence="3" id="KW-0732">Signal</keyword>
<evidence type="ECO:0000256" key="3">
    <source>
        <dbReference type="SAM" id="SignalP"/>
    </source>
</evidence>
<dbReference type="GO" id="GO:0010468">
    <property type="term" value="P:regulation of gene expression"/>
    <property type="evidence" value="ECO:0007669"/>
    <property type="project" value="TreeGrafter"/>
</dbReference>
<feature type="region of interest" description="Disordered" evidence="1">
    <location>
        <begin position="581"/>
        <end position="621"/>
    </location>
</feature>
<organism evidence="4 5">
    <name type="scientific">Monoraphidium neglectum</name>
    <dbReference type="NCBI Taxonomy" id="145388"/>
    <lineage>
        <taxon>Eukaryota</taxon>
        <taxon>Viridiplantae</taxon>
        <taxon>Chlorophyta</taxon>
        <taxon>core chlorophytes</taxon>
        <taxon>Chlorophyceae</taxon>
        <taxon>CS clade</taxon>
        <taxon>Sphaeropleales</taxon>
        <taxon>Selenastraceae</taxon>
        <taxon>Monoraphidium</taxon>
    </lineage>
</organism>
<keyword evidence="2" id="KW-1133">Transmembrane helix</keyword>
<dbReference type="GO" id="GO:0043565">
    <property type="term" value="F:sequence-specific DNA binding"/>
    <property type="evidence" value="ECO:0007669"/>
    <property type="project" value="TreeGrafter"/>
</dbReference>
<feature type="chain" id="PRO_5002255933" evidence="3">
    <location>
        <begin position="21"/>
        <end position="621"/>
    </location>
</feature>
<accession>A0A0D2JB12</accession>
<evidence type="ECO:0000313" key="5">
    <source>
        <dbReference type="Proteomes" id="UP000054498"/>
    </source>
</evidence>